<dbReference type="AlphaFoldDB" id="A0A9P1KE45"/>
<reference evidence="2 3" key="1">
    <citation type="submission" date="2014-02" db="EMBL/GenBank/DDBJ databases">
        <authorList>
            <person name="Genoscope - CEA"/>
        </authorList>
    </citation>
    <scope>NUCLEOTIDE SEQUENCE [LARGE SCALE GENOMIC DNA]</scope>
    <source>
        <strain evidence="2 3">PCC 8005</strain>
    </source>
</reference>
<dbReference type="Proteomes" id="UP000032946">
    <property type="component" value="Chromosome"/>
</dbReference>
<dbReference type="EMBL" id="FO818640">
    <property type="protein sequence ID" value="CDM94469.1"/>
    <property type="molecule type" value="Genomic_DNA"/>
</dbReference>
<keyword evidence="3" id="KW-1185">Reference proteome</keyword>
<evidence type="ECO:0000313" key="2">
    <source>
        <dbReference type="EMBL" id="CDM94469.1"/>
    </source>
</evidence>
<proteinExistence type="predicted"/>
<evidence type="ECO:0000313" key="3">
    <source>
        <dbReference type="Proteomes" id="UP000032946"/>
    </source>
</evidence>
<accession>A0A9P1KE45</accession>
<evidence type="ECO:0000256" key="1">
    <source>
        <dbReference type="SAM" id="MobiDB-lite"/>
    </source>
</evidence>
<name>A0A9P1KE45_9CYAN</name>
<feature type="region of interest" description="Disordered" evidence="1">
    <location>
        <begin position="18"/>
        <end position="38"/>
    </location>
</feature>
<organism evidence="2 3">
    <name type="scientific">Limnospira indica PCC 8005</name>
    <dbReference type="NCBI Taxonomy" id="376219"/>
    <lineage>
        <taxon>Bacteria</taxon>
        <taxon>Bacillati</taxon>
        <taxon>Cyanobacteriota</taxon>
        <taxon>Cyanophyceae</taxon>
        <taxon>Oscillatoriophycideae</taxon>
        <taxon>Oscillatoriales</taxon>
        <taxon>Sirenicapillariaceae</taxon>
        <taxon>Limnospira</taxon>
    </lineage>
</organism>
<gene>
    <name evidence="2" type="ORF">ARTHRO_20003</name>
</gene>
<sequence length="38" mass="4446">MIQTRFIAFVKKTLDFHQNSSGNGYDKFSPKKKCRLPN</sequence>
<protein>
    <submittedName>
        <fullName evidence="2">Uncharacterized protein</fullName>
    </submittedName>
</protein>